<evidence type="ECO:0000313" key="3">
    <source>
        <dbReference type="Proteomes" id="UP000289220"/>
    </source>
</evidence>
<comment type="caution">
    <text evidence="2">The sequence shown here is derived from an EMBL/GenBank/DDBJ whole genome shotgun (WGS) entry which is preliminary data.</text>
</comment>
<keyword evidence="3" id="KW-1185">Reference proteome</keyword>
<organism evidence="2 3">
    <name type="scientific">Brevundimonas mediterranea</name>
    <dbReference type="NCBI Taxonomy" id="74329"/>
    <lineage>
        <taxon>Bacteria</taxon>
        <taxon>Pseudomonadati</taxon>
        <taxon>Pseudomonadota</taxon>
        <taxon>Alphaproteobacteria</taxon>
        <taxon>Caulobacterales</taxon>
        <taxon>Caulobacteraceae</taxon>
        <taxon>Brevundimonas</taxon>
    </lineage>
</organism>
<dbReference type="Pfam" id="PF21798">
    <property type="entry name" value="DUF6878"/>
    <property type="match status" value="1"/>
</dbReference>
<sequence>MTEETHPTPDVKALLQKAFEQDRRDAVRLEENKTAVFDRLAGSRIARIRVEFDGGGDSGQIESIEAETAQGEDADFPAEVVSLRFDDRSDGERRFIDYSLREAVEVLTYDCLGREHSGWENNDGAYGTFVFDVPARTIRLEMNERVTDSLFSEHLF</sequence>
<dbReference type="AlphaFoldDB" id="A0A7Z9C6N9"/>
<name>A0A7Z9C6N9_9CAUL</name>
<gene>
    <name evidence="2" type="ORF">BREV_BREV_00135</name>
</gene>
<evidence type="ECO:0000259" key="1">
    <source>
        <dbReference type="Pfam" id="PF21798"/>
    </source>
</evidence>
<dbReference type="RefSeq" id="WP_154725230.1">
    <property type="nucleotide sequence ID" value="NZ_UXHF01000002.1"/>
</dbReference>
<protein>
    <recommendedName>
        <fullName evidence="1">DUF6878 domain-containing protein</fullName>
    </recommendedName>
</protein>
<dbReference type="EMBL" id="UXHF01000002">
    <property type="protein sequence ID" value="VDC50059.1"/>
    <property type="molecule type" value="Genomic_DNA"/>
</dbReference>
<dbReference type="Proteomes" id="UP000289220">
    <property type="component" value="Unassembled WGS sequence"/>
</dbReference>
<reference evidence="2 3" key="1">
    <citation type="submission" date="2018-11" db="EMBL/GenBank/DDBJ databases">
        <authorList>
            <person name="Peiro R."/>
            <person name="Begona"/>
            <person name="Cbmso G."/>
            <person name="Lopez M."/>
            <person name="Gonzalez S."/>
            <person name="Sacristan E."/>
            <person name="Castillo E."/>
        </authorList>
    </citation>
    <scope>NUCLEOTIDE SEQUENCE [LARGE SCALE GENOMIC DNA]</scope>
    <source>
        <strain evidence="2">Brev_genome</strain>
    </source>
</reference>
<evidence type="ECO:0000313" key="2">
    <source>
        <dbReference type="EMBL" id="VDC50059.1"/>
    </source>
</evidence>
<proteinExistence type="predicted"/>
<feature type="domain" description="DUF6878" evidence="1">
    <location>
        <begin position="30"/>
        <end position="155"/>
    </location>
</feature>
<dbReference type="InterPro" id="IPR049243">
    <property type="entry name" value="DUF6878"/>
</dbReference>
<accession>A0A7Z9C6N9</accession>